<proteinExistence type="predicted"/>
<dbReference type="InterPro" id="IPR007372">
    <property type="entry name" value="Lipid/polyisoprenoid-bd_YceI"/>
</dbReference>
<dbReference type="EMBL" id="FOLL01000015">
    <property type="protein sequence ID" value="SFC58975.1"/>
    <property type="molecule type" value="Genomic_DNA"/>
</dbReference>
<dbReference type="SUPFAM" id="SSF101874">
    <property type="entry name" value="YceI-like"/>
    <property type="match status" value="1"/>
</dbReference>
<evidence type="ECO:0000313" key="4">
    <source>
        <dbReference type="Proteomes" id="UP000199577"/>
    </source>
</evidence>
<dbReference type="RefSeq" id="WP_090974406.1">
    <property type="nucleotide sequence ID" value="NZ_FOLL01000015.1"/>
</dbReference>
<dbReference type="InterPro" id="IPR036761">
    <property type="entry name" value="TTHA0802/YceI-like_sf"/>
</dbReference>
<feature type="chain" id="PRO_5011452577" evidence="1">
    <location>
        <begin position="19"/>
        <end position="226"/>
    </location>
</feature>
<keyword evidence="4" id="KW-1185">Reference proteome</keyword>
<accession>A0A1I1KEL8</accession>
<dbReference type="PANTHER" id="PTHR34406:SF1">
    <property type="entry name" value="PROTEIN YCEI"/>
    <property type="match status" value="1"/>
</dbReference>
<dbReference type="PANTHER" id="PTHR34406">
    <property type="entry name" value="PROTEIN YCEI"/>
    <property type="match status" value="1"/>
</dbReference>
<reference evidence="3 4" key="1">
    <citation type="submission" date="2016-10" db="EMBL/GenBank/DDBJ databases">
        <authorList>
            <person name="de Groot N.N."/>
        </authorList>
    </citation>
    <scope>NUCLEOTIDE SEQUENCE [LARGE SCALE GENOMIC DNA]</scope>
    <source>
        <strain evidence="3 4">DSM 22900</strain>
    </source>
</reference>
<feature type="signal peptide" evidence="1">
    <location>
        <begin position="1"/>
        <end position="18"/>
    </location>
</feature>
<evidence type="ECO:0000313" key="3">
    <source>
        <dbReference type="EMBL" id="SFC58975.1"/>
    </source>
</evidence>
<dbReference type="Proteomes" id="UP000199577">
    <property type="component" value="Unassembled WGS sequence"/>
</dbReference>
<keyword evidence="1" id="KW-0732">Signal</keyword>
<dbReference type="OrthoDB" id="951410at2"/>
<organism evidence="3 4">
    <name type="scientific">Parapedobacter composti</name>
    <dbReference type="NCBI Taxonomy" id="623281"/>
    <lineage>
        <taxon>Bacteria</taxon>
        <taxon>Pseudomonadati</taxon>
        <taxon>Bacteroidota</taxon>
        <taxon>Sphingobacteriia</taxon>
        <taxon>Sphingobacteriales</taxon>
        <taxon>Sphingobacteriaceae</taxon>
        <taxon>Parapedobacter</taxon>
    </lineage>
</organism>
<feature type="domain" description="Lipid/polyisoprenoid-binding YceI-like" evidence="2">
    <location>
        <begin position="42"/>
        <end position="224"/>
    </location>
</feature>
<protein>
    <submittedName>
        <fullName evidence="3">Polyisoprenoid-binding protein YceI</fullName>
    </submittedName>
</protein>
<dbReference type="STRING" id="623281.SAMN05421747_11598"/>
<sequence>MKKFNALFLAGLAAFAVACGGNTTKQAQTAEAQQVAEKQGAVYAVNLDASELTWKAFHKGGFAPRWGTLNIQSGELSVADGAITGGDFVIDMASLKVDSASVTEGDKKHTDLEGHLKSEDFFNVAQFPVAEFKITQIADLGGEPVDGAVAGANKRVSGNLTLLDSTLNIAFPAKVVVADGKVSVVAQFTVNRADWGIKFGTSEADPAEWGISKDIEIGVAVEAEAK</sequence>
<dbReference type="AlphaFoldDB" id="A0A1I1KEL8"/>
<dbReference type="Gene3D" id="2.40.128.110">
    <property type="entry name" value="Lipid/polyisoprenoid-binding, YceI-like"/>
    <property type="match status" value="1"/>
</dbReference>
<evidence type="ECO:0000256" key="1">
    <source>
        <dbReference type="SAM" id="SignalP"/>
    </source>
</evidence>
<dbReference type="SMART" id="SM00867">
    <property type="entry name" value="YceI"/>
    <property type="match status" value="1"/>
</dbReference>
<name>A0A1I1KEL8_9SPHI</name>
<gene>
    <name evidence="3" type="ORF">SAMN05421747_11598</name>
</gene>
<dbReference type="PROSITE" id="PS51257">
    <property type="entry name" value="PROKAR_LIPOPROTEIN"/>
    <property type="match status" value="1"/>
</dbReference>
<evidence type="ECO:0000259" key="2">
    <source>
        <dbReference type="SMART" id="SM00867"/>
    </source>
</evidence>
<dbReference type="Pfam" id="PF04264">
    <property type="entry name" value="YceI"/>
    <property type="match status" value="1"/>
</dbReference>